<evidence type="ECO:0000256" key="3">
    <source>
        <dbReference type="ARBA" id="ARBA00012663"/>
    </source>
</evidence>
<accession>A0A0P5HJX0</accession>
<dbReference type="SUPFAM" id="SSF55545">
    <property type="entry name" value="beta-N-acetylhexosaminidase-like domain"/>
    <property type="match status" value="1"/>
</dbReference>
<proteinExistence type="inferred from homology"/>
<dbReference type="Pfam" id="PF00728">
    <property type="entry name" value="Glyco_hydro_20"/>
    <property type="match status" value="1"/>
</dbReference>
<sequence length="699" mass="79506">MRTNYEPSEREQFWENKNVFVRLVCLPSFMGFGRVTTLPKTSSQSCISVHTFTIVRVEEMPLKFLLLVGLFFVVTDVIAQESVKQLQKSTRQESPWAWACRNGRGCVKVAKDSPVEEGDNLDNPTLAGCKLTCNAESTLWPKPRSIISLSKTLVSFHPTDIRINRISAPTTKVKSLTNEAIQVLRSVIRKSIPNTQRGRNQTAKEPQRPHINIQVSIVSGDERLEMATDESYNLHVETIFATAATPASPRSTTSVSITATSFFGARHGIETLSQIMAWDDTLGAMIMLTDANISDSPAFVHRGLLVDTSRNYVSVPVIKKIIDAMSYDKLNVFHWHLTDTHSFPFVSTREPRLSLYGAYSSAKVYRPEDIKELVHYATVRGVKIVPEFDAPAHVGSGWEWGERAGMGQLALCVNKEPWTTYCVEPPCGILNPVNDNIYSVLSNIYQDMRDLFVSDIFHMGGDEVNFACWNETAEIIDWLKTQGRTDKSKEDFLYLWTYFQNRSLAEVDKAYDNKQPIVLWTSGLTEDGHADKYLDKSRYIIQIWTTGTDESIAQLYRQGFKLIMSNYDAWYFDCGYGQWVGDGPNNWCSPYIGWQKVYENSPSKLIVNFNETYNPRQILGGEAAIWSEQVDSTTIEGKLWPRSSALAERLWTDPDTTWRAAEHRFNHHRERLVQRGIQADALQPEWCHQNDGYCFLESN</sequence>
<comment type="similarity">
    <text evidence="2">Belongs to the glycosyl hydrolase 20 family.</text>
</comment>
<evidence type="ECO:0000256" key="5">
    <source>
        <dbReference type="ARBA" id="ARBA00022801"/>
    </source>
</evidence>
<dbReference type="CDD" id="cd06562">
    <property type="entry name" value="GH20_HexA_HexB-like"/>
    <property type="match status" value="1"/>
</dbReference>
<dbReference type="SUPFAM" id="SSF51445">
    <property type="entry name" value="(Trans)glycosidases"/>
    <property type="match status" value="1"/>
</dbReference>
<dbReference type="PIRSF" id="PIRSF001093">
    <property type="entry name" value="B-hxosamndse_ab_euk"/>
    <property type="match status" value="1"/>
</dbReference>
<organism evidence="8">
    <name type="scientific">Daphnia magna</name>
    <dbReference type="NCBI Taxonomy" id="35525"/>
    <lineage>
        <taxon>Eukaryota</taxon>
        <taxon>Metazoa</taxon>
        <taxon>Ecdysozoa</taxon>
        <taxon>Arthropoda</taxon>
        <taxon>Crustacea</taxon>
        <taxon>Branchiopoda</taxon>
        <taxon>Diplostraca</taxon>
        <taxon>Cladocera</taxon>
        <taxon>Anomopoda</taxon>
        <taxon>Daphniidae</taxon>
        <taxon>Daphnia</taxon>
    </lineage>
</organism>
<reference evidence="8" key="1">
    <citation type="submission" date="2015-10" db="EMBL/GenBank/DDBJ databases">
        <title>EvidentialGene: Evidence-directed Construction of Complete mRNA Transcriptomes without Genomes.</title>
        <authorList>
            <person name="Gilbert D.G."/>
        </authorList>
    </citation>
    <scope>NUCLEOTIDE SEQUENCE</scope>
</reference>
<dbReference type="PRINTS" id="PR00738">
    <property type="entry name" value="GLHYDRLASE20"/>
</dbReference>
<keyword evidence="5" id="KW-0378">Hydrolase</keyword>
<dbReference type="FunFam" id="3.20.20.80:FF:000063">
    <property type="entry name" value="Beta-hexosaminidase"/>
    <property type="match status" value="1"/>
</dbReference>
<dbReference type="Pfam" id="PF14845">
    <property type="entry name" value="Glycohydro_20b2"/>
    <property type="match status" value="1"/>
</dbReference>
<dbReference type="EMBL" id="GDIQ01026807">
    <property type="protein sequence ID" value="JAN67930.1"/>
    <property type="molecule type" value="Transcribed_RNA"/>
</dbReference>
<dbReference type="GO" id="GO:0030203">
    <property type="term" value="P:glycosaminoglycan metabolic process"/>
    <property type="evidence" value="ECO:0007669"/>
    <property type="project" value="TreeGrafter"/>
</dbReference>
<evidence type="ECO:0000256" key="1">
    <source>
        <dbReference type="ARBA" id="ARBA00001231"/>
    </source>
</evidence>
<dbReference type="InterPro" id="IPR025705">
    <property type="entry name" value="Beta_hexosaminidase_sua/sub"/>
</dbReference>
<dbReference type="InterPro" id="IPR029019">
    <property type="entry name" value="HEX_eukaryotic_N"/>
</dbReference>
<evidence type="ECO:0000256" key="4">
    <source>
        <dbReference type="ARBA" id="ARBA00022729"/>
    </source>
</evidence>
<dbReference type="Gene3D" id="3.30.379.10">
    <property type="entry name" value="Chitobiase/beta-hexosaminidase domain 2-like"/>
    <property type="match status" value="1"/>
</dbReference>
<comment type="catalytic activity">
    <reaction evidence="1">
        <text>Hydrolysis of terminal non-reducing N-acetyl-D-hexosamine residues in N-acetyl-beta-D-hexosaminides.</text>
        <dbReference type="EC" id="3.2.1.52"/>
    </reaction>
</comment>
<dbReference type="OrthoDB" id="428480at2759"/>
<evidence type="ECO:0000256" key="7">
    <source>
        <dbReference type="ARBA" id="ARBA00023295"/>
    </source>
</evidence>
<dbReference type="AlphaFoldDB" id="A0A0P5HJX0"/>
<dbReference type="EC" id="3.2.1.52" evidence="3"/>
<dbReference type="GO" id="GO:0016231">
    <property type="term" value="F:beta-N-acetylglucosaminidase activity"/>
    <property type="evidence" value="ECO:0007669"/>
    <property type="project" value="TreeGrafter"/>
</dbReference>
<keyword evidence="4" id="KW-0732">Signal</keyword>
<evidence type="ECO:0000313" key="8">
    <source>
        <dbReference type="EMBL" id="JAN67930.1"/>
    </source>
</evidence>
<dbReference type="PANTHER" id="PTHR22600:SF26">
    <property type="entry name" value="BETA-N-ACETYLHEXOSAMINIDASE"/>
    <property type="match status" value="1"/>
</dbReference>
<evidence type="ECO:0000256" key="2">
    <source>
        <dbReference type="ARBA" id="ARBA00006285"/>
    </source>
</evidence>
<dbReference type="InterPro" id="IPR029018">
    <property type="entry name" value="Hex-like_dom2"/>
</dbReference>
<keyword evidence="6" id="KW-0325">Glycoprotein</keyword>
<dbReference type="InterPro" id="IPR015883">
    <property type="entry name" value="Glyco_hydro_20_cat"/>
</dbReference>
<dbReference type="GO" id="GO:0005886">
    <property type="term" value="C:plasma membrane"/>
    <property type="evidence" value="ECO:0007669"/>
    <property type="project" value="TreeGrafter"/>
</dbReference>
<dbReference type="Gene3D" id="3.20.20.80">
    <property type="entry name" value="Glycosidases"/>
    <property type="match status" value="1"/>
</dbReference>
<evidence type="ECO:0000256" key="6">
    <source>
        <dbReference type="ARBA" id="ARBA00023180"/>
    </source>
</evidence>
<dbReference type="InterPro" id="IPR017853">
    <property type="entry name" value="GH"/>
</dbReference>
<dbReference type="GO" id="GO:0005975">
    <property type="term" value="P:carbohydrate metabolic process"/>
    <property type="evidence" value="ECO:0007669"/>
    <property type="project" value="InterPro"/>
</dbReference>
<name>A0A0P5HJX0_9CRUS</name>
<keyword evidence="7" id="KW-0326">Glycosidase</keyword>
<dbReference type="PANTHER" id="PTHR22600">
    <property type="entry name" value="BETA-HEXOSAMINIDASE"/>
    <property type="match status" value="1"/>
</dbReference>
<protein>
    <recommendedName>
        <fullName evidence="3">beta-N-acetylhexosaminidase</fullName>
        <ecNumber evidence="3">3.2.1.52</ecNumber>
    </recommendedName>
</protein>